<evidence type="ECO:0000256" key="3">
    <source>
        <dbReference type="ARBA" id="ARBA00022840"/>
    </source>
</evidence>
<evidence type="ECO:0000259" key="4">
    <source>
        <dbReference type="Pfam" id="PF00582"/>
    </source>
</evidence>
<accession>A0ABU0F1X3</accession>
<dbReference type="PANTHER" id="PTHR46268:SF27">
    <property type="entry name" value="UNIVERSAL STRESS PROTEIN RV2623"/>
    <property type="match status" value="1"/>
</dbReference>
<protein>
    <submittedName>
        <fullName evidence="5">Nucleotide-binding universal stress UspA family protein</fullName>
    </submittedName>
</protein>
<gene>
    <name evidence="5" type="ORF">FB470_005165</name>
</gene>
<dbReference type="Gene3D" id="3.40.50.620">
    <property type="entry name" value="HUPs"/>
    <property type="match status" value="2"/>
</dbReference>
<dbReference type="PRINTS" id="PR01438">
    <property type="entry name" value="UNVRSLSTRESS"/>
</dbReference>
<dbReference type="EMBL" id="JAUSUT010000001">
    <property type="protein sequence ID" value="MDQ0381171.1"/>
    <property type="molecule type" value="Genomic_DNA"/>
</dbReference>
<comment type="similarity">
    <text evidence="1">Belongs to the universal stress protein A family.</text>
</comment>
<proteinExistence type="inferred from homology"/>
<feature type="domain" description="UspA" evidence="4">
    <location>
        <begin position="154"/>
        <end position="291"/>
    </location>
</feature>
<reference evidence="5 6" key="1">
    <citation type="submission" date="2023-07" db="EMBL/GenBank/DDBJ databases">
        <title>Sequencing the genomes of 1000 actinobacteria strains.</title>
        <authorList>
            <person name="Klenk H.-P."/>
        </authorList>
    </citation>
    <scope>NUCLEOTIDE SEQUENCE [LARGE SCALE GENOMIC DNA]</scope>
    <source>
        <strain evidence="5 6">DSM 45805</strain>
    </source>
</reference>
<evidence type="ECO:0000313" key="5">
    <source>
        <dbReference type="EMBL" id="MDQ0381171.1"/>
    </source>
</evidence>
<sequence length="295" mass="30955">MTTPTGAIVVGVDGSEASAAAVRWAAAGAVRHHERLHIVHGFAPFAGLYGAGMPVLHSVYDDFVTSAKDLLADAVRTAHDTVGETLEVTTAMPQDPPSAVLIEASRSARMVVLGASGSGRVTGVLAGSTAVQVVSHAHCPVVIVRGRRGAVNGPVVVGVDGSPLSDRALGAAFDEACRRSVPLVAVHAWSDEDLTGPFGVFSLAVDWEEVRQDNERLLAERLAARQAEYPGVKVERVVVRDRPRHQLIDWSRQAQLVVVGSRGRGGFTGLLLGSTSQALIHHADCPVMVVRPDGG</sequence>
<feature type="domain" description="UspA" evidence="4">
    <location>
        <begin position="8"/>
        <end position="145"/>
    </location>
</feature>
<evidence type="ECO:0000256" key="1">
    <source>
        <dbReference type="ARBA" id="ARBA00008791"/>
    </source>
</evidence>
<evidence type="ECO:0000256" key="2">
    <source>
        <dbReference type="ARBA" id="ARBA00022741"/>
    </source>
</evidence>
<keyword evidence="3" id="KW-0067">ATP-binding</keyword>
<dbReference type="PANTHER" id="PTHR46268">
    <property type="entry name" value="STRESS RESPONSE PROTEIN NHAX"/>
    <property type="match status" value="1"/>
</dbReference>
<organism evidence="5 6">
    <name type="scientific">Amycolatopsis thermophila</name>
    <dbReference type="NCBI Taxonomy" id="206084"/>
    <lineage>
        <taxon>Bacteria</taxon>
        <taxon>Bacillati</taxon>
        <taxon>Actinomycetota</taxon>
        <taxon>Actinomycetes</taxon>
        <taxon>Pseudonocardiales</taxon>
        <taxon>Pseudonocardiaceae</taxon>
        <taxon>Amycolatopsis</taxon>
    </lineage>
</organism>
<dbReference type="Proteomes" id="UP001229651">
    <property type="component" value="Unassembled WGS sequence"/>
</dbReference>
<keyword evidence="6" id="KW-1185">Reference proteome</keyword>
<dbReference type="InterPro" id="IPR006016">
    <property type="entry name" value="UspA"/>
</dbReference>
<dbReference type="Pfam" id="PF00582">
    <property type="entry name" value="Usp"/>
    <property type="match status" value="2"/>
</dbReference>
<dbReference type="RefSeq" id="WP_306995621.1">
    <property type="nucleotide sequence ID" value="NZ_JAUSUT010000001.1"/>
</dbReference>
<dbReference type="InterPro" id="IPR014729">
    <property type="entry name" value="Rossmann-like_a/b/a_fold"/>
</dbReference>
<dbReference type="SUPFAM" id="SSF52402">
    <property type="entry name" value="Adenine nucleotide alpha hydrolases-like"/>
    <property type="match status" value="2"/>
</dbReference>
<name>A0ABU0F1X3_9PSEU</name>
<keyword evidence="2" id="KW-0547">Nucleotide-binding</keyword>
<dbReference type="InterPro" id="IPR006015">
    <property type="entry name" value="Universal_stress_UspA"/>
</dbReference>
<comment type="caution">
    <text evidence="5">The sequence shown here is derived from an EMBL/GenBank/DDBJ whole genome shotgun (WGS) entry which is preliminary data.</text>
</comment>
<evidence type="ECO:0000313" key="6">
    <source>
        <dbReference type="Proteomes" id="UP001229651"/>
    </source>
</evidence>